<proteinExistence type="predicted"/>
<dbReference type="Proteomes" id="UP000607331">
    <property type="component" value="Unassembled WGS sequence"/>
</dbReference>
<feature type="transmembrane region" description="Helical" evidence="6">
    <location>
        <begin position="6"/>
        <end position="24"/>
    </location>
</feature>
<dbReference type="EMBL" id="JABBJF010000003">
    <property type="protein sequence ID" value="MBC1184954.1"/>
    <property type="molecule type" value="Genomic_DNA"/>
</dbReference>
<evidence type="ECO:0000256" key="6">
    <source>
        <dbReference type="SAM" id="Phobius"/>
    </source>
</evidence>
<dbReference type="Pfam" id="PF00884">
    <property type="entry name" value="Sulfatase"/>
    <property type="match status" value="1"/>
</dbReference>
<feature type="transmembrane region" description="Helical" evidence="6">
    <location>
        <begin position="128"/>
        <end position="149"/>
    </location>
</feature>
<reference evidence="8 9" key="1">
    <citation type="submission" date="2020-04" db="EMBL/GenBank/DDBJ databases">
        <title>The draft genome of Kluyvera sichuanensis strain SCKS090646.</title>
        <authorList>
            <person name="Wei L."/>
            <person name="Liu L."/>
            <person name="Feng Y."/>
            <person name="Zong Z."/>
        </authorList>
    </citation>
    <scope>NUCLEOTIDE SEQUENCE [LARGE SCALE GENOMIC DNA]</scope>
    <source>
        <strain evidence="8 9">090646</strain>
    </source>
</reference>
<evidence type="ECO:0000256" key="5">
    <source>
        <dbReference type="ARBA" id="ARBA00023136"/>
    </source>
</evidence>
<keyword evidence="2" id="KW-1003">Cell membrane</keyword>
<dbReference type="SUPFAM" id="SSF53649">
    <property type="entry name" value="Alkaline phosphatase-like"/>
    <property type="match status" value="1"/>
</dbReference>
<name>A0ABR6RPK0_9ENTR</name>
<keyword evidence="9" id="KW-1185">Reference proteome</keyword>
<protein>
    <submittedName>
        <fullName evidence="8">Sulfatase-like hydrolase/transferase</fullName>
    </submittedName>
</protein>
<evidence type="ECO:0000313" key="8">
    <source>
        <dbReference type="EMBL" id="MBC1184954.1"/>
    </source>
</evidence>
<evidence type="ECO:0000256" key="3">
    <source>
        <dbReference type="ARBA" id="ARBA00022692"/>
    </source>
</evidence>
<accession>A0ABR6RPK0</accession>
<comment type="caution">
    <text evidence="8">The sequence shown here is derived from an EMBL/GenBank/DDBJ whole genome shotgun (WGS) entry which is preliminary data.</text>
</comment>
<dbReference type="InterPro" id="IPR050448">
    <property type="entry name" value="OpgB/LTA_synthase_biosynth"/>
</dbReference>
<dbReference type="CDD" id="cd16015">
    <property type="entry name" value="LTA_synthase"/>
    <property type="match status" value="1"/>
</dbReference>
<feature type="transmembrane region" description="Helical" evidence="6">
    <location>
        <begin position="85"/>
        <end position="107"/>
    </location>
</feature>
<sequence>MNMGFDLFSLLSFFFYLSAIFFFCKGTGRGIVGSVIVLLVTVSTVIFSIFIGSYFVANWFTGIGFDDSILYHLKFGVEGAGYADFYFLIVLFVFLQLIFAVALVFYLRTFLHKYRCFKNSVSQIVKGAIMIFCAFVVHPASSNLLWYLFNTQYSDDFIEYFIPPQVDSAVEKPKNIIYLYLESLEYNYMDESIFPGLTPELHKIEKESVSFTNIGQTVGASWTMAGMVSSQCGIPLLTTFANDHFSISNFMPNAVCLGDILKSKGYHLEYFGGADSAFAGKGLFYKNHGFPIVKGKDEFAKDITDDKFINNWGISDDKLYELLFSQVKNLNDQTKPWGMFSINIGTHQPDGYLAHSCLDVKYADGKDKLLNAVHCTDMLIGKLYLSLKKAGILENTMIVLSSDHLAPAMVRPYQTLQKKERHNLFMITGAGIRPSKNARPGTTLDISSTLLRFLNYGSHPIAFGRDLNGTLPTLPERFLSEKVIDLKMFSWRKIIDSKFWGYPSLEKVVAIDQTGHQISFGGQSYNFPLLIGYAESGKVENVYFRYDDLVAYGDNSLLPASYLANDFGNSQPFLWVDRCIEISTLAPSVKKYGNDYCYYNGSLSSTYSTGLVSQDTHTINVSRNEGISYSRTQVDTRRKELKEKNIIQWGGVNWNTPETLSLPRTGVIAVGERSLLQHSNIIGTDFPNPGLNLSRVSYKVDLKKGVFFHTENLVKASSRSLATKEESPTTTTAGKEIAESEWTFLFYILAGNVDEESRGYAEHLPEHLSAPLVQRLKPGESYIAIWDKDASMVYEDHGPADQAIGVKLIFNKGQ</sequence>
<keyword evidence="4 6" id="KW-1133">Transmembrane helix</keyword>
<feature type="domain" description="Sulfatase N-terminal" evidence="7">
    <location>
        <begin position="174"/>
        <end position="455"/>
    </location>
</feature>
<dbReference type="PANTHER" id="PTHR47371:SF3">
    <property type="entry name" value="PHOSPHOGLYCEROL TRANSFERASE I"/>
    <property type="match status" value="1"/>
</dbReference>
<comment type="subcellular location">
    <subcellularLocation>
        <location evidence="1">Cell membrane</location>
        <topology evidence="1">Multi-pass membrane protein</topology>
    </subcellularLocation>
</comment>
<evidence type="ECO:0000313" key="9">
    <source>
        <dbReference type="Proteomes" id="UP000607331"/>
    </source>
</evidence>
<dbReference type="Gene3D" id="3.40.720.10">
    <property type="entry name" value="Alkaline Phosphatase, subunit A"/>
    <property type="match status" value="1"/>
</dbReference>
<organism evidence="8 9">
    <name type="scientific">Kluyvera sichuanensis</name>
    <dbReference type="NCBI Taxonomy" id="2725494"/>
    <lineage>
        <taxon>Bacteria</taxon>
        <taxon>Pseudomonadati</taxon>
        <taxon>Pseudomonadota</taxon>
        <taxon>Gammaproteobacteria</taxon>
        <taxon>Enterobacterales</taxon>
        <taxon>Enterobacteriaceae</taxon>
        <taxon>Kluyvera</taxon>
    </lineage>
</organism>
<dbReference type="InterPro" id="IPR000917">
    <property type="entry name" value="Sulfatase_N"/>
</dbReference>
<evidence type="ECO:0000256" key="2">
    <source>
        <dbReference type="ARBA" id="ARBA00022475"/>
    </source>
</evidence>
<evidence type="ECO:0000256" key="4">
    <source>
        <dbReference type="ARBA" id="ARBA00022989"/>
    </source>
</evidence>
<dbReference type="InterPro" id="IPR017850">
    <property type="entry name" value="Alkaline_phosphatase_core_sf"/>
</dbReference>
<keyword evidence="5 6" id="KW-0472">Membrane</keyword>
<dbReference type="RefSeq" id="WP_185666768.1">
    <property type="nucleotide sequence ID" value="NZ_JABBJF010000003.1"/>
</dbReference>
<gene>
    <name evidence="8" type="ORF">HII27_04420</name>
</gene>
<dbReference type="PANTHER" id="PTHR47371">
    <property type="entry name" value="LIPOTEICHOIC ACID SYNTHASE"/>
    <property type="match status" value="1"/>
</dbReference>
<evidence type="ECO:0000259" key="7">
    <source>
        <dbReference type="Pfam" id="PF00884"/>
    </source>
</evidence>
<evidence type="ECO:0000256" key="1">
    <source>
        <dbReference type="ARBA" id="ARBA00004651"/>
    </source>
</evidence>
<feature type="transmembrane region" description="Helical" evidence="6">
    <location>
        <begin position="31"/>
        <end position="57"/>
    </location>
</feature>
<keyword evidence="3 6" id="KW-0812">Transmembrane</keyword>